<evidence type="ECO:0000259" key="2">
    <source>
        <dbReference type="Pfam" id="PF12680"/>
    </source>
</evidence>
<dbReference type="Proteomes" id="UP001156831">
    <property type="component" value="Unassembled WGS sequence"/>
</dbReference>
<evidence type="ECO:0000313" key="4">
    <source>
        <dbReference type="Proteomes" id="UP001156831"/>
    </source>
</evidence>
<evidence type="ECO:0000256" key="1">
    <source>
        <dbReference type="SAM" id="SignalP"/>
    </source>
</evidence>
<dbReference type="Gene3D" id="3.10.450.50">
    <property type="match status" value="1"/>
</dbReference>
<dbReference type="Pfam" id="PF12680">
    <property type="entry name" value="SnoaL_2"/>
    <property type="match status" value="1"/>
</dbReference>
<comment type="caution">
    <text evidence="3">The sequence shown here is derived from an EMBL/GenBank/DDBJ whole genome shotgun (WGS) entry which is preliminary data.</text>
</comment>
<evidence type="ECO:0000313" key="3">
    <source>
        <dbReference type="EMBL" id="MDH5831532.1"/>
    </source>
</evidence>
<organism evidence="3 4">
    <name type="scientific">Luteimonas rhizosphaericola</name>
    <dbReference type="NCBI Taxonomy" id="3042024"/>
    <lineage>
        <taxon>Bacteria</taxon>
        <taxon>Pseudomonadati</taxon>
        <taxon>Pseudomonadota</taxon>
        <taxon>Gammaproteobacteria</taxon>
        <taxon>Lysobacterales</taxon>
        <taxon>Lysobacteraceae</taxon>
        <taxon>Luteimonas</taxon>
    </lineage>
</organism>
<keyword evidence="1" id="KW-0732">Signal</keyword>
<reference evidence="3 4" key="1">
    <citation type="submission" date="2023-04" db="EMBL/GenBank/DDBJ databases">
        <title>Luteimonas sp. M1R5S18.</title>
        <authorList>
            <person name="Sun J.-Q."/>
        </authorList>
    </citation>
    <scope>NUCLEOTIDE SEQUENCE [LARGE SCALE GENOMIC DNA]</scope>
    <source>
        <strain evidence="3 4">M1R5S18</strain>
    </source>
</reference>
<feature type="signal peptide" evidence="1">
    <location>
        <begin position="1"/>
        <end position="19"/>
    </location>
</feature>
<dbReference type="InterPro" id="IPR037401">
    <property type="entry name" value="SnoaL-like"/>
</dbReference>
<dbReference type="EMBL" id="JARXRN010000028">
    <property type="protein sequence ID" value="MDH5831532.1"/>
    <property type="molecule type" value="Genomic_DNA"/>
</dbReference>
<dbReference type="SUPFAM" id="SSF54427">
    <property type="entry name" value="NTF2-like"/>
    <property type="match status" value="1"/>
</dbReference>
<proteinExistence type="predicted"/>
<dbReference type="InterPro" id="IPR032710">
    <property type="entry name" value="NTF2-like_dom_sf"/>
</dbReference>
<protein>
    <submittedName>
        <fullName evidence="3">Nuclear transport factor 2 family protein</fullName>
    </submittedName>
</protein>
<sequence>MKPDLSCLAALALSATCTAATPAAPAPPPEAVVRAYADAASRNALEEFLALYHPQIRKYRFPGELASEGLAHNRRVYERSFAQNPDLRVDVVQLIAVGDKVAVHDRVTGLASGETVDELTVYEVEDGRIVNIVYVERLPQVASP</sequence>
<dbReference type="RefSeq" id="WP_280602496.1">
    <property type="nucleotide sequence ID" value="NZ_JARXRN010000028.1"/>
</dbReference>
<feature type="domain" description="SnoaL-like" evidence="2">
    <location>
        <begin position="33"/>
        <end position="131"/>
    </location>
</feature>
<accession>A0ABT6JLI5</accession>
<keyword evidence="4" id="KW-1185">Reference proteome</keyword>
<name>A0ABT6JLI5_9GAMM</name>
<feature type="chain" id="PRO_5046862812" evidence="1">
    <location>
        <begin position="20"/>
        <end position="144"/>
    </location>
</feature>
<gene>
    <name evidence="3" type="ORF">QFW80_13500</name>
</gene>